<evidence type="ECO:0000256" key="1">
    <source>
        <dbReference type="SAM" id="MobiDB-lite"/>
    </source>
</evidence>
<proteinExistence type="predicted"/>
<dbReference type="EMBL" id="SRLO01000998">
    <property type="protein sequence ID" value="TNN42991.1"/>
    <property type="molecule type" value="Genomic_DNA"/>
</dbReference>
<feature type="region of interest" description="Disordered" evidence="1">
    <location>
        <begin position="39"/>
        <end position="65"/>
    </location>
</feature>
<evidence type="ECO:0000313" key="2">
    <source>
        <dbReference type="EMBL" id="TNN42991.1"/>
    </source>
</evidence>
<protein>
    <submittedName>
        <fullName evidence="2">Uncharacterized protein</fullName>
    </submittedName>
</protein>
<name>A0A4Z2FPL4_9TELE</name>
<comment type="caution">
    <text evidence="2">The sequence shown here is derived from an EMBL/GenBank/DDBJ whole genome shotgun (WGS) entry which is preliminary data.</text>
</comment>
<organism evidence="2 3">
    <name type="scientific">Liparis tanakae</name>
    <name type="common">Tanaka's snailfish</name>
    <dbReference type="NCBI Taxonomy" id="230148"/>
    <lineage>
        <taxon>Eukaryota</taxon>
        <taxon>Metazoa</taxon>
        <taxon>Chordata</taxon>
        <taxon>Craniata</taxon>
        <taxon>Vertebrata</taxon>
        <taxon>Euteleostomi</taxon>
        <taxon>Actinopterygii</taxon>
        <taxon>Neopterygii</taxon>
        <taxon>Teleostei</taxon>
        <taxon>Neoteleostei</taxon>
        <taxon>Acanthomorphata</taxon>
        <taxon>Eupercaria</taxon>
        <taxon>Perciformes</taxon>
        <taxon>Cottioidei</taxon>
        <taxon>Cottales</taxon>
        <taxon>Liparidae</taxon>
        <taxon>Liparis</taxon>
    </lineage>
</organism>
<evidence type="ECO:0000313" key="3">
    <source>
        <dbReference type="Proteomes" id="UP000314294"/>
    </source>
</evidence>
<reference evidence="2 3" key="1">
    <citation type="submission" date="2019-03" db="EMBL/GenBank/DDBJ databases">
        <title>First draft genome of Liparis tanakae, snailfish: a comprehensive survey of snailfish specific genes.</title>
        <authorList>
            <person name="Kim W."/>
            <person name="Song I."/>
            <person name="Jeong J.-H."/>
            <person name="Kim D."/>
            <person name="Kim S."/>
            <person name="Ryu S."/>
            <person name="Song J.Y."/>
            <person name="Lee S.K."/>
        </authorList>
    </citation>
    <scope>NUCLEOTIDE SEQUENCE [LARGE SCALE GENOMIC DNA]</scope>
    <source>
        <tissue evidence="2">Muscle</tissue>
    </source>
</reference>
<accession>A0A4Z2FPL4</accession>
<keyword evidence="3" id="KW-1185">Reference proteome</keyword>
<sequence>MCHIRAVAQTPTAFRDCRSRVALITFPIETRLKEARDVSGVTPGNGADGRSVVGPDLAEGGVESTRLPSGNNRCQIAAYSAMFVFKTPGRSSAVMLSGRSRPVIRLHASQLAL</sequence>
<dbReference type="Proteomes" id="UP000314294">
    <property type="component" value="Unassembled WGS sequence"/>
</dbReference>
<dbReference type="AlphaFoldDB" id="A0A4Z2FPL4"/>
<gene>
    <name evidence="2" type="ORF">EYF80_046812</name>
</gene>